<evidence type="ECO:0000313" key="2">
    <source>
        <dbReference type="EMBL" id="SEW08743.1"/>
    </source>
</evidence>
<dbReference type="EMBL" id="FOIS01000003">
    <property type="protein sequence ID" value="SEW08743.1"/>
    <property type="molecule type" value="Genomic_DNA"/>
</dbReference>
<evidence type="ECO:0000256" key="1">
    <source>
        <dbReference type="SAM" id="MobiDB-lite"/>
    </source>
</evidence>
<sequence>MAHDSATADDGDGETPKESREDDDSAELRSAAHLSGQRPREEAVDDELFWRDEVLEAMYWMIGEGIEEAVAPSDLRGFLDASADVVERTFSDLEARDHVRETFRGYVFTDHGEREAKRRFADEFADVQGFTASHTDCGPDCWCHDPDHAEDECPSEDDHRHAHH</sequence>
<name>A0A1I0P332_9EURY</name>
<evidence type="ECO:0000313" key="3">
    <source>
        <dbReference type="Proteomes" id="UP000183275"/>
    </source>
</evidence>
<dbReference type="AlphaFoldDB" id="A0A1I0P332"/>
<feature type="region of interest" description="Disordered" evidence="1">
    <location>
        <begin position="1"/>
        <end position="43"/>
    </location>
</feature>
<dbReference type="STRING" id="1202768.SAMN05216285_2098"/>
<accession>A0A1I0P332</accession>
<dbReference type="OrthoDB" id="350282at2157"/>
<protein>
    <submittedName>
        <fullName evidence="2">Uncharacterized protein</fullName>
    </submittedName>
</protein>
<reference evidence="3" key="1">
    <citation type="submission" date="2016-10" db="EMBL/GenBank/DDBJ databases">
        <authorList>
            <person name="Varghese N."/>
        </authorList>
    </citation>
    <scope>NUCLEOTIDE SEQUENCE [LARGE SCALE GENOMIC DNA]</scope>
    <source>
        <strain evidence="3">CGMCC 1.12284</strain>
    </source>
</reference>
<dbReference type="Proteomes" id="UP000183275">
    <property type="component" value="Unassembled WGS sequence"/>
</dbReference>
<dbReference type="eggNOG" id="ENOG502N637">
    <property type="taxonomic scope" value="Archaea"/>
</dbReference>
<dbReference type="RefSeq" id="WP_049989600.1">
    <property type="nucleotide sequence ID" value="NZ_FOIS01000003.1"/>
</dbReference>
<gene>
    <name evidence="2" type="ORF">SAMN05216285_2098</name>
</gene>
<keyword evidence="3" id="KW-1185">Reference proteome</keyword>
<organism evidence="2 3">
    <name type="scientific">Natrinema salifodinae</name>
    <dbReference type="NCBI Taxonomy" id="1202768"/>
    <lineage>
        <taxon>Archaea</taxon>
        <taxon>Methanobacteriati</taxon>
        <taxon>Methanobacteriota</taxon>
        <taxon>Stenosarchaea group</taxon>
        <taxon>Halobacteria</taxon>
        <taxon>Halobacteriales</taxon>
        <taxon>Natrialbaceae</taxon>
        <taxon>Natrinema</taxon>
    </lineage>
</organism>
<proteinExistence type="predicted"/>